<proteinExistence type="predicted"/>
<dbReference type="EMBL" id="GG662719">
    <property type="protein sequence ID" value="EAR93743.2"/>
    <property type="molecule type" value="Genomic_DNA"/>
</dbReference>
<dbReference type="InParanoid" id="I7M0Z8"/>
<feature type="compositionally biased region" description="Polar residues" evidence="1">
    <location>
        <begin position="354"/>
        <end position="367"/>
    </location>
</feature>
<sequence>MAFALENLDAQYFIDEQIYTVSAQLKQRIKIFNNTSQQYNGVWNFLDIKVLPCTKDNFQNPNNAKYYLDLDYKNMYCFSPDSQLDIQGDFPSQMFSQIVLKVHKCKINCKSEDVINQYLQKNYFGLQLSDAYVDITNKDNPFQMYSRDLFWPISSQQQKDVTIYIRNNYIYSDYSWFFSDISTQKFPSYSYQDIDVFPSHQSDDYFLSVAFRFEKQQENVYRRSYLDFIGIVSQIGGFAQSLLAIGYLICRKISQLQLNQSIINQIFNYEESETQNNFQKQFQELVSEKQQDQKQQIQQPPKEYQVQELNLNQNTKNSFNQEIYQKNKFNYQNNSINSIGSHSFKQEKLKTQSKKQQSNEKYASQAPSFMKQKHLIIKKIGSNLESNGNQLNQQGQKIDSKQILNKYLQDEIYDQQSISQSTQLKNNYNLPIKQTNSPQEVQKKAEKEFSKLFNQQTNSMKMSLWQYFLSYFCPFGKLKQKKKIIQYSMDKLYQNLDILQILKRLLEVEKLKRLLLDPDQIKLLDYLPKPTIHLDLVLNKQSTENIYKNKEVNLLYQDNRSEMQKAKDAFEAYKKIQNKKNFSMLDQKLIDMLDQNLVQIFEAQNENSSPQHQHNKSNQQWQQQIYNFSPLSNFQNEKLKNIDNISSEVIQHQDSNNFFMNQHDDSKQLEIQSLQFSDQKSINNNRNSIIKNDKFTQHQNCSSNSEQEVEVAQENFYNNLQNKLENYEITQK</sequence>
<dbReference type="AlphaFoldDB" id="I7M0Z8"/>
<reference evidence="3" key="1">
    <citation type="journal article" date="2006" name="PLoS Biol.">
        <title>Macronuclear genome sequence of the ciliate Tetrahymena thermophila, a model eukaryote.</title>
        <authorList>
            <person name="Eisen J.A."/>
            <person name="Coyne R.S."/>
            <person name="Wu M."/>
            <person name="Wu D."/>
            <person name="Thiagarajan M."/>
            <person name="Wortman J.R."/>
            <person name="Badger J.H."/>
            <person name="Ren Q."/>
            <person name="Amedeo P."/>
            <person name="Jones K.M."/>
            <person name="Tallon L.J."/>
            <person name="Delcher A.L."/>
            <person name="Salzberg S.L."/>
            <person name="Silva J.C."/>
            <person name="Haas B.J."/>
            <person name="Majoros W.H."/>
            <person name="Farzad M."/>
            <person name="Carlton J.M."/>
            <person name="Smith R.K. Jr."/>
            <person name="Garg J."/>
            <person name="Pearlman R.E."/>
            <person name="Karrer K.M."/>
            <person name="Sun L."/>
            <person name="Manning G."/>
            <person name="Elde N.C."/>
            <person name="Turkewitz A.P."/>
            <person name="Asai D.J."/>
            <person name="Wilkes D.E."/>
            <person name="Wang Y."/>
            <person name="Cai H."/>
            <person name="Collins K."/>
            <person name="Stewart B.A."/>
            <person name="Lee S.R."/>
            <person name="Wilamowska K."/>
            <person name="Weinberg Z."/>
            <person name="Ruzzo W.L."/>
            <person name="Wloga D."/>
            <person name="Gaertig J."/>
            <person name="Frankel J."/>
            <person name="Tsao C.-C."/>
            <person name="Gorovsky M.A."/>
            <person name="Keeling P.J."/>
            <person name="Waller R.F."/>
            <person name="Patron N.J."/>
            <person name="Cherry J.M."/>
            <person name="Stover N.A."/>
            <person name="Krieger C.J."/>
            <person name="del Toro C."/>
            <person name="Ryder H.F."/>
            <person name="Williamson S.C."/>
            <person name="Barbeau R.A."/>
            <person name="Hamilton E.P."/>
            <person name="Orias E."/>
        </authorList>
    </citation>
    <scope>NUCLEOTIDE SEQUENCE [LARGE SCALE GENOMIC DNA]</scope>
    <source>
        <strain evidence="3">SB210</strain>
    </source>
</reference>
<dbReference type="GeneID" id="7846666"/>
<dbReference type="RefSeq" id="XP_001013988.2">
    <property type="nucleotide sequence ID" value="XM_001013988.2"/>
</dbReference>
<feature type="region of interest" description="Disordered" evidence="1">
    <location>
        <begin position="335"/>
        <end position="367"/>
    </location>
</feature>
<dbReference type="PANTHER" id="PTHR31398">
    <property type="entry name" value="MEIOTIC NUCLEAR DIVISION PROTEIN 1 HOMOLOG"/>
    <property type="match status" value="1"/>
</dbReference>
<dbReference type="PANTHER" id="PTHR31398:SF0">
    <property type="entry name" value="MEIOTIC NUCLEAR DIVISION PROTEIN 1 HOMOLOG"/>
    <property type="match status" value="1"/>
</dbReference>
<dbReference type="GO" id="GO:0007131">
    <property type="term" value="P:reciprocal meiotic recombination"/>
    <property type="evidence" value="ECO:0007669"/>
    <property type="project" value="TreeGrafter"/>
</dbReference>
<keyword evidence="3" id="KW-1185">Reference proteome</keyword>
<accession>I7M0Z8</accession>
<evidence type="ECO:0000256" key="1">
    <source>
        <dbReference type="SAM" id="MobiDB-lite"/>
    </source>
</evidence>
<organism evidence="2 3">
    <name type="scientific">Tetrahymena thermophila (strain SB210)</name>
    <dbReference type="NCBI Taxonomy" id="312017"/>
    <lineage>
        <taxon>Eukaryota</taxon>
        <taxon>Sar</taxon>
        <taxon>Alveolata</taxon>
        <taxon>Ciliophora</taxon>
        <taxon>Intramacronucleata</taxon>
        <taxon>Oligohymenophorea</taxon>
        <taxon>Hymenostomatida</taxon>
        <taxon>Tetrahymenina</taxon>
        <taxon>Tetrahymenidae</taxon>
        <taxon>Tetrahymena</taxon>
    </lineage>
</organism>
<protein>
    <submittedName>
        <fullName evidence="2">Small GTP-binding domain protein</fullName>
    </submittedName>
</protein>
<name>I7M0Z8_TETTS</name>
<dbReference type="KEGG" id="tet:TTHERM_00398130"/>
<gene>
    <name evidence="2" type="ORF">TTHERM_00398130</name>
</gene>
<dbReference type="Proteomes" id="UP000009168">
    <property type="component" value="Unassembled WGS sequence"/>
</dbReference>
<dbReference type="GO" id="GO:0005634">
    <property type="term" value="C:nucleus"/>
    <property type="evidence" value="ECO:0007669"/>
    <property type="project" value="TreeGrafter"/>
</dbReference>
<dbReference type="OrthoDB" id="292348at2759"/>
<evidence type="ECO:0000313" key="3">
    <source>
        <dbReference type="Proteomes" id="UP000009168"/>
    </source>
</evidence>
<evidence type="ECO:0000313" key="2">
    <source>
        <dbReference type="EMBL" id="EAR93743.2"/>
    </source>
</evidence>